<dbReference type="Gene3D" id="3.40.50.1820">
    <property type="entry name" value="alpha/beta hydrolase"/>
    <property type="match status" value="1"/>
</dbReference>
<dbReference type="InterPro" id="IPR020806">
    <property type="entry name" value="PKS_PP-bd"/>
</dbReference>
<dbReference type="InterPro" id="IPR036736">
    <property type="entry name" value="ACP-like_sf"/>
</dbReference>
<comment type="caution">
    <text evidence="4">The sequence shown here is derived from an EMBL/GenBank/DDBJ whole genome shotgun (WGS) entry which is preliminary data.</text>
</comment>
<name>A0ABT3SYL2_9GAMM</name>
<evidence type="ECO:0000256" key="2">
    <source>
        <dbReference type="ARBA" id="ARBA00022553"/>
    </source>
</evidence>
<evidence type="ECO:0000256" key="1">
    <source>
        <dbReference type="ARBA" id="ARBA00022450"/>
    </source>
</evidence>
<dbReference type="Pfam" id="PF02911">
    <property type="entry name" value="Formyl_trans_C"/>
    <property type="match status" value="1"/>
</dbReference>
<organism evidence="4 5">
    <name type="scientific">Candidatus Seongchinamella marina</name>
    <dbReference type="NCBI Taxonomy" id="2518990"/>
    <lineage>
        <taxon>Bacteria</taxon>
        <taxon>Pseudomonadati</taxon>
        <taxon>Pseudomonadota</taxon>
        <taxon>Gammaproteobacteria</taxon>
        <taxon>Cellvibrionales</taxon>
        <taxon>Halieaceae</taxon>
        <taxon>Seongchinamella</taxon>
    </lineage>
</organism>
<dbReference type="InterPro" id="IPR000873">
    <property type="entry name" value="AMP-dep_synth/lig_dom"/>
</dbReference>
<feature type="domain" description="Carrier" evidence="3">
    <location>
        <begin position="1074"/>
        <end position="1149"/>
    </location>
</feature>
<dbReference type="RefSeq" id="WP_279253751.1">
    <property type="nucleotide sequence ID" value="NZ_SHNP01000006.1"/>
</dbReference>
<proteinExistence type="predicted"/>
<dbReference type="InterPro" id="IPR005793">
    <property type="entry name" value="Formyl_trans_C"/>
</dbReference>
<dbReference type="SUPFAM" id="SSF50486">
    <property type="entry name" value="FMT C-terminal domain-like"/>
    <property type="match status" value="1"/>
</dbReference>
<keyword evidence="5" id="KW-1185">Reference proteome</keyword>
<dbReference type="Gene3D" id="1.10.1200.10">
    <property type="entry name" value="ACP-like"/>
    <property type="match status" value="1"/>
</dbReference>
<dbReference type="SUPFAM" id="SSF56801">
    <property type="entry name" value="Acetyl-CoA synthetase-like"/>
    <property type="match status" value="1"/>
</dbReference>
<dbReference type="CDD" id="cd05930">
    <property type="entry name" value="A_NRPS"/>
    <property type="match status" value="1"/>
</dbReference>
<dbReference type="Pfam" id="PF00551">
    <property type="entry name" value="Formyl_trans_N"/>
    <property type="match status" value="1"/>
</dbReference>
<dbReference type="Gene3D" id="3.30.300.30">
    <property type="match status" value="1"/>
</dbReference>
<dbReference type="PANTHER" id="PTHR45527">
    <property type="entry name" value="NONRIBOSOMAL PEPTIDE SYNTHETASE"/>
    <property type="match status" value="1"/>
</dbReference>
<dbReference type="InterPro" id="IPR011034">
    <property type="entry name" value="Formyl_transferase-like_C_sf"/>
</dbReference>
<dbReference type="InterPro" id="IPR010071">
    <property type="entry name" value="AA_adenyl_dom"/>
</dbReference>
<sequence length="1426" mass="157374">MIERVVLPEDQRCRVAVIGDSTIAMHCLLALKATGHEVVACFANSEAFAASARREGIRTYDPDTPLAILTDIPCDWIVSVNNARLISIEVLGHPARGTINFHDGPLPRYAGLYAPTRALLDGESEHAVTWHMVEEGIDTGDIIMQTPVPIYGDDTSQTLNLRCLEAGIQAFDELVLKLGQGSLVHRQQNLNERTYFGNSHWPREGMEVNWQWSAARIQRLVRALDFGPFPNYIGYARFRVDGAWHRLLGAELCLDNGCPNQIAHPGTLFIASNLELHIATSEGCLLAKRVTPKLTNELCRQVGHAEIKSPDEFAQIATWEKRVFKFECGWRCRMQKRFEGTGNALPSVLHKTPTVDLGKTEYDLACGLLAWALTFRKAQLEVGRWWTQTEIDESVTAAHDLAVASLLNPVAPVVLKIDQNASILSFANTWLELVARAQRQGPFFADLLERGGNGETQITDPATLPIQWLPGGAGTTDFGMSSWQIIRENGRWLASGTSNLSCIGDLAATLRGVMKNQPTTSISQLPLLGSASEISIREWESGGAFEPTPESFLALIFDEFTRSASTTAIETADGQLWTYGKLGREVASIMARLREAGVKQGNMVPIRLARSPELIMAQLAVMGLGCAFVPISDESPDVQVRDILERTSADVAIGLPLQDDRATTWLPALGNHDQAGTGLPGKCEAFLAQEIACVFFTSGSTGKPKGVRITHRGLNAYTEDSIRYFGRGTFRRSIWTSSVAFDSTLSEVLIPLSVGGSVVIPQPESVWSIRGFVESLASYDITFVGISTALWSMWMRDAPQMANPIPPTLRFVGVGGGVLSPELVEQWLAHADDAVLLCNGYGPTETTVVCTHYDISSKSLSFPSIPIGFPNRGAMIRILDEQLRRVAPSITGEIVIGGAGVADGYLNDPEETGKRFIQLADDSGNWYRTGDLGSWTSDGELLFHGRLDEQVKIHGYRVEPEEVSRAIRKLPGVKDAEVIAFGTDVSKELGAAVIRIAETPSSIADEHEDHSDMLDHDWTICLQNLLEDQLPRHAVPRRWLVVDAWPRTTTGKVDRVAFASRFDLLTEQSGSVKLLDPKDRKSVLQTIRGALARPNADPSESFFDLGGDSMAAVGLQLELESAVGKPLPLSLIYGSNTLTDIIEGVAYHADTKEPQSSSCWQSVTTISGAVDLVFMPGIHGPATLRHLWPEAGTFASIHAIEIGVEDYRTVVSEVSDADAIRHFADKFAQLVIEHLPNRRPVLVGYSLGGWFAFETAHAMERLGAPVPQLLLMEPAVHIVGGRRFRKERWLELFMNSLVSFLFFWQFANTRKKNGQKKHSGNPWQLNVPENNDEIKKTVDRFLINYHPMPGHAPMHCAVRKSRPWHLVTKRLRPWRYTSLRPLARGPFVEETVPLNTHVDFVKPLSKSVLVALLRKVVARHDDNRKE</sequence>
<dbReference type="InterPro" id="IPR045851">
    <property type="entry name" value="AMP-bd_C_sf"/>
</dbReference>
<dbReference type="InterPro" id="IPR002376">
    <property type="entry name" value="Formyl_transf_N"/>
</dbReference>
<evidence type="ECO:0000313" key="5">
    <source>
        <dbReference type="Proteomes" id="UP001143307"/>
    </source>
</evidence>
<keyword evidence="2" id="KW-0597">Phosphoprotein</keyword>
<dbReference type="InterPro" id="IPR020845">
    <property type="entry name" value="AMP-binding_CS"/>
</dbReference>
<evidence type="ECO:0000259" key="3">
    <source>
        <dbReference type="PROSITE" id="PS50075"/>
    </source>
</evidence>
<dbReference type="PROSITE" id="PS00455">
    <property type="entry name" value="AMP_BINDING"/>
    <property type="match status" value="1"/>
</dbReference>
<dbReference type="NCBIfam" id="TIGR01733">
    <property type="entry name" value="AA-adenyl-dom"/>
    <property type="match status" value="1"/>
</dbReference>
<dbReference type="Pfam" id="PF00550">
    <property type="entry name" value="PP-binding"/>
    <property type="match status" value="1"/>
</dbReference>
<dbReference type="Gene3D" id="3.40.50.12230">
    <property type="match status" value="1"/>
</dbReference>
<dbReference type="SMART" id="SM00823">
    <property type="entry name" value="PKS_PP"/>
    <property type="match status" value="1"/>
</dbReference>
<dbReference type="SUPFAM" id="SSF53474">
    <property type="entry name" value="alpha/beta-Hydrolases"/>
    <property type="match status" value="1"/>
</dbReference>
<accession>A0ABT3SYL2</accession>
<reference evidence="4" key="1">
    <citation type="submission" date="2019-02" db="EMBL/GenBank/DDBJ databases">
        <authorList>
            <person name="Li S.-H."/>
        </authorList>
    </citation>
    <scope>NUCLEOTIDE SEQUENCE</scope>
    <source>
        <strain evidence="4">IMCC8485</strain>
    </source>
</reference>
<dbReference type="InterPro" id="IPR029058">
    <property type="entry name" value="AB_hydrolase_fold"/>
</dbReference>
<dbReference type="Proteomes" id="UP001143307">
    <property type="component" value="Unassembled WGS sequence"/>
</dbReference>
<dbReference type="SUPFAM" id="SSF53328">
    <property type="entry name" value="Formyltransferase"/>
    <property type="match status" value="1"/>
</dbReference>
<dbReference type="InterPro" id="IPR009081">
    <property type="entry name" value="PP-bd_ACP"/>
</dbReference>
<gene>
    <name evidence="4" type="ORF">EYC87_15965</name>
</gene>
<keyword evidence="1" id="KW-0596">Phosphopantetheine</keyword>
<evidence type="ECO:0000313" key="4">
    <source>
        <dbReference type="EMBL" id="MCX2975085.1"/>
    </source>
</evidence>
<dbReference type="Gene3D" id="3.40.50.12780">
    <property type="entry name" value="N-terminal domain of ligase-like"/>
    <property type="match status" value="1"/>
</dbReference>
<dbReference type="Pfam" id="PF00501">
    <property type="entry name" value="AMP-binding"/>
    <property type="match status" value="1"/>
</dbReference>
<dbReference type="InterPro" id="IPR042099">
    <property type="entry name" value="ANL_N_sf"/>
</dbReference>
<protein>
    <submittedName>
        <fullName evidence="4">Amino acid adenylation domain-containing protein</fullName>
    </submittedName>
</protein>
<dbReference type="InterPro" id="IPR036477">
    <property type="entry name" value="Formyl_transf_N_sf"/>
</dbReference>
<dbReference type="EMBL" id="SHNP01000006">
    <property type="protein sequence ID" value="MCX2975085.1"/>
    <property type="molecule type" value="Genomic_DNA"/>
</dbReference>
<dbReference type="PANTHER" id="PTHR45527:SF1">
    <property type="entry name" value="FATTY ACID SYNTHASE"/>
    <property type="match status" value="1"/>
</dbReference>
<dbReference type="PROSITE" id="PS50075">
    <property type="entry name" value="CARRIER"/>
    <property type="match status" value="1"/>
</dbReference>